<comment type="caution">
    <text evidence="4">The sequence shown here is derived from an EMBL/GenBank/DDBJ whole genome shotgun (WGS) entry which is preliminary data.</text>
</comment>
<dbReference type="Proteomes" id="UP001551695">
    <property type="component" value="Unassembled WGS sequence"/>
</dbReference>
<keyword evidence="2" id="KW-0812">Transmembrane</keyword>
<proteinExistence type="predicted"/>
<evidence type="ECO:0000313" key="5">
    <source>
        <dbReference type="Proteomes" id="UP001551695"/>
    </source>
</evidence>
<feature type="transmembrane region" description="Helical" evidence="2">
    <location>
        <begin position="36"/>
        <end position="63"/>
    </location>
</feature>
<evidence type="ECO:0000256" key="1">
    <source>
        <dbReference type="SAM" id="MobiDB-lite"/>
    </source>
</evidence>
<keyword evidence="2" id="KW-0472">Membrane</keyword>
<dbReference type="RefSeq" id="WP_357788588.1">
    <property type="nucleotide sequence ID" value="NZ_JBFAKC010000017.1"/>
</dbReference>
<organism evidence="4 5">
    <name type="scientific">Nocardia aurea</name>
    <dbReference type="NCBI Taxonomy" id="2144174"/>
    <lineage>
        <taxon>Bacteria</taxon>
        <taxon>Bacillati</taxon>
        <taxon>Actinomycetota</taxon>
        <taxon>Actinomycetes</taxon>
        <taxon>Mycobacteriales</taxon>
        <taxon>Nocardiaceae</taxon>
        <taxon>Nocardia</taxon>
    </lineage>
</organism>
<evidence type="ECO:0000256" key="2">
    <source>
        <dbReference type="SAM" id="Phobius"/>
    </source>
</evidence>
<feature type="region of interest" description="Disordered" evidence="1">
    <location>
        <begin position="1"/>
        <end position="30"/>
    </location>
</feature>
<protein>
    <submittedName>
        <fullName evidence="4">Rv3654c family TadE-like protein</fullName>
    </submittedName>
</protein>
<gene>
    <name evidence="4" type="ORF">AB0I48_30445</name>
</gene>
<evidence type="ECO:0000313" key="4">
    <source>
        <dbReference type="EMBL" id="MEV0711886.1"/>
    </source>
</evidence>
<evidence type="ECO:0000259" key="3">
    <source>
        <dbReference type="Pfam" id="PF13400"/>
    </source>
</evidence>
<accession>A0ABV3G399</accession>
<name>A0ABV3G399_9NOCA</name>
<dbReference type="InterPro" id="IPR021202">
    <property type="entry name" value="Rv3654c-like"/>
</dbReference>
<sequence length="145" mass="14889">MAPGSIADRRELIDSGRRTPTESDHHARWDSDRGGATVLGCVAVTALIAVTLMIAQVGAVVVARHRVQAAADLGALAAAGALVAGTEVACAEAEEVVHLMSSGMRGCEVAEWDAVITAEGNVPIGLFGHRSVRAVARAGPLTDQQ</sequence>
<reference evidence="4 5" key="1">
    <citation type="submission" date="2024-06" db="EMBL/GenBank/DDBJ databases">
        <title>The Natural Products Discovery Center: Release of the First 8490 Sequenced Strains for Exploring Actinobacteria Biosynthetic Diversity.</title>
        <authorList>
            <person name="Kalkreuter E."/>
            <person name="Kautsar S.A."/>
            <person name="Yang D."/>
            <person name="Bader C.D."/>
            <person name="Teijaro C.N."/>
            <person name="Fluegel L."/>
            <person name="Davis C.M."/>
            <person name="Simpson J.R."/>
            <person name="Lauterbach L."/>
            <person name="Steele A.D."/>
            <person name="Gui C."/>
            <person name="Meng S."/>
            <person name="Li G."/>
            <person name="Viehrig K."/>
            <person name="Ye F."/>
            <person name="Su P."/>
            <person name="Kiefer A.F."/>
            <person name="Nichols A."/>
            <person name="Cepeda A.J."/>
            <person name="Yan W."/>
            <person name="Fan B."/>
            <person name="Jiang Y."/>
            <person name="Adhikari A."/>
            <person name="Zheng C.-J."/>
            <person name="Schuster L."/>
            <person name="Cowan T.M."/>
            <person name="Smanski M.J."/>
            <person name="Chevrette M.G."/>
            <person name="De Carvalho L.P.S."/>
            <person name="Shen B."/>
        </authorList>
    </citation>
    <scope>NUCLEOTIDE SEQUENCE [LARGE SCALE GENOMIC DNA]</scope>
    <source>
        <strain evidence="4 5">NPDC050403</strain>
    </source>
</reference>
<dbReference type="EMBL" id="JBFAKC010000017">
    <property type="protein sequence ID" value="MEV0711886.1"/>
    <property type="molecule type" value="Genomic_DNA"/>
</dbReference>
<dbReference type="InterPro" id="IPR028087">
    <property type="entry name" value="Tad_N"/>
</dbReference>
<keyword evidence="5" id="KW-1185">Reference proteome</keyword>
<dbReference type="NCBIfam" id="TIGR03816">
    <property type="entry name" value="tadE_like_DECH"/>
    <property type="match status" value="1"/>
</dbReference>
<feature type="compositionally biased region" description="Basic and acidic residues" evidence="1">
    <location>
        <begin position="7"/>
        <end position="30"/>
    </location>
</feature>
<feature type="domain" description="Putative Flp pilus-assembly TadG-like N-terminal" evidence="3">
    <location>
        <begin position="34"/>
        <end position="80"/>
    </location>
</feature>
<keyword evidence="2" id="KW-1133">Transmembrane helix</keyword>
<dbReference type="Pfam" id="PF13400">
    <property type="entry name" value="Tad"/>
    <property type="match status" value="1"/>
</dbReference>